<keyword evidence="3" id="KW-1185">Reference proteome</keyword>
<dbReference type="AlphaFoldDB" id="A0A1M6SFH8"/>
<dbReference type="InterPro" id="IPR036866">
    <property type="entry name" value="RibonucZ/Hydroxyglut_hydro"/>
</dbReference>
<dbReference type="RefSeq" id="WP_072850897.1">
    <property type="nucleotide sequence ID" value="NZ_FRAH01000027.1"/>
</dbReference>
<organism evidence="2 3">
    <name type="scientific">Anaerotignum lactatifermentans DSM 14214</name>
    <dbReference type="NCBI Taxonomy" id="1121323"/>
    <lineage>
        <taxon>Bacteria</taxon>
        <taxon>Bacillati</taxon>
        <taxon>Bacillota</taxon>
        <taxon>Clostridia</taxon>
        <taxon>Lachnospirales</taxon>
        <taxon>Anaerotignaceae</taxon>
        <taxon>Anaerotignum</taxon>
    </lineage>
</organism>
<name>A0A1M6SFH8_9FIRM</name>
<evidence type="ECO:0000259" key="1">
    <source>
        <dbReference type="SMART" id="SM00849"/>
    </source>
</evidence>
<dbReference type="PANTHER" id="PTHR23131">
    <property type="entry name" value="ENDORIBONUCLEASE LACTB2"/>
    <property type="match status" value="1"/>
</dbReference>
<dbReference type="Gene3D" id="1.10.10.10">
    <property type="entry name" value="Winged helix-like DNA-binding domain superfamily/Winged helix DNA-binding domain"/>
    <property type="match status" value="1"/>
</dbReference>
<proteinExistence type="predicted"/>
<evidence type="ECO:0000313" key="2">
    <source>
        <dbReference type="EMBL" id="SHK43435.1"/>
    </source>
</evidence>
<accession>A0A1M6SFH8</accession>
<dbReference type="PANTHER" id="PTHR23131:SF4">
    <property type="entry name" value="METALLO-BETA-LACTAMASE SUPERFAMILY POTEIN"/>
    <property type="match status" value="1"/>
</dbReference>
<dbReference type="InterPro" id="IPR036388">
    <property type="entry name" value="WH-like_DNA-bd_sf"/>
</dbReference>
<dbReference type="InterPro" id="IPR001279">
    <property type="entry name" value="Metallo-B-lactamas"/>
</dbReference>
<dbReference type="SMART" id="SM00849">
    <property type="entry name" value="Lactamase_B"/>
    <property type="match status" value="1"/>
</dbReference>
<evidence type="ECO:0000313" key="3">
    <source>
        <dbReference type="Proteomes" id="UP000183975"/>
    </source>
</evidence>
<dbReference type="Gene3D" id="3.60.15.10">
    <property type="entry name" value="Ribonuclease Z/Hydroxyacylglutathione hydrolase-like"/>
    <property type="match status" value="1"/>
</dbReference>
<dbReference type="EMBL" id="FRAH01000027">
    <property type="protein sequence ID" value="SHK43435.1"/>
    <property type="molecule type" value="Genomic_DNA"/>
</dbReference>
<dbReference type="SUPFAM" id="SSF56281">
    <property type="entry name" value="Metallo-hydrolase/oxidoreductase"/>
    <property type="match status" value="1"/>
</dbReference>
<sequence length="321" mass="36924">MLTEVAKNIYKQVVPLPNNPLREINVYFILGEKNLMIDTGFNRPECEEALKNAVTELGIEEYDVFISHLHSDHCGLISKFAKSGCKILAGETEGEMINFESGNLYWRMLDDLFIKFGFPKAQFGRNTDIHPGRKYCNTEKVNFTYVDEGDVLEYGGYHFRPILTPGHTPGHMCLYDAEKKVLFCGDHVLGTITPNICIELGVENPLQDYLSSLKKIDALDVDVVLTSHGTMIQDVHTRIQELFQHHEARLAEVKNILTDEWKTAYMVAQHMTWEIMCKDWESFPAPQKWFATGEAISHLQYLYLSGIILREERNGIYYYKK</sequence>
<protein>
    <submittedName>
        <fullName evidence="2">Glyoxylase, beta-lactamase superfamily II</fullName>
    </submittedName>
</protein>
<reference evidence="2 3" key="1">
    <citation type="submission" date="2016-11" db="EMBL/GenBank/DDBJ databases">
        <authorList>
            <person name="Jaros S."/>
            <person name="Januszkiewicz K."/>
            <person name="Wedrychowicz H."/>
        </authorList>
    </citation>
    <scope>NUCLEOTIDE SEQUENCE [LARGE SCALE GENOMIC DNA]</scope>
    <source>
        <strain evidence="2 3">DSM 14214</strain>
    </source>
</reference>
<dbReference type="InterPro" id="IPR050662">
    <property type="entry name" value="Sec-metab_biosynth-thioest"/>
</dbReference>
<dbReference type="Proteomes" id="UP000183975">
    <property type="component" value="Unassembled WGS sequence"/>
</dbReference>
<feature type="domain" description="Metallo-beta-lactamase" evidence="1">
    <location>
        <begin position="23"/>
        <end position="228"/>
    </location>
</feature>
<dbReference type="Pfam" id="PF00753">
    <property type="entry name" value="Lactamase_B"/>
    <property type="match status" value="1"/>
</dbReference>
<gene>
    <name evidence="2" type="ORF">SAMN02745138_01714</name>
</gene>